<proteinExistence type="predicted"/>
<evidence type="ECO:0000313" key="2">
    <source>
        <dbReference type="Proteomes" id="UP000762676"/>
    </source>
</evidence>
<comment type="caution">
    <text evidence="1">The sequence shown here is derived from an EMBL/GenBank/DDBJ whole genome shotgun (WGS) entry which is preliminary data.</text>
</comment>
<evidence type="ECO:0000313" key="1">
    <source>
        <dbReference type="EMBL" id="GFR84999.1"/>
    </source>
</evidence>
<reference evidence="1 2" key="1">
    <citation type="journal article" date="2021" name="Elife">
        <title>Chloroplast acquisition without the gene transfer in kleptoplastic sea slugs, Plakobranchus ocellatus.</title>
        <authorList>
            <person name="Maeda T."/>
            <person name="Takahashi S."/>
            <person name="Yoshida T."/>
            <person name="Shimamura S."/>
            <person name="Takaki Y."/>
            <person name="Nagai Y."/>
            <person name="Toyoda A."/>
            <person name="Suzuki Y."/>
            <person name="Arimoto A."/>
            <person name="Ishii H."/>
            <person name="Satoh N."/>
            <person name="Nishiyama T."/>
            <person name="Hasebe M."/>
            <person name="Maruyama T."/>
            <person name="Minagawa J."/>
            <person name="Obokata J."/>
            <person name="Shigenobu S."/>
        </authorList>
    </citation>
    <scope>NUCLEOTIDE SEQUENCE [LARGE SCALE GENOMIC DNA]</scope>
</reference>
<dbReference type="Proteomes" id="UP000762676">
    <property type="component" value="Unassembled WGS sequence"/>
</dbReference>
<organism evidence="1 2">
    <name type="scientific">Elysia marginata</name>
    <dbReference type="NCBI Taxonomy" id="1093978"/>
    <lineage>
        <taxon>Eukaryota</taxon>
        <taxon>Metazoa</taxon>
        <taxon>Spiralia</taxon>
        <taxon>Lophotrochozoa</taxon>
        <taxon>Mollusca</taxon>
        <taxon>Gastropoda</taxon>
        <taxon>Heterobranchia</taxon>
        <taxon>Euthyneura</taxon>
        <taxon>Panpulmonata</taxon>
        <taxon>Sacoglossa</taxon>
        <taxon>Placobranchoidea</taxon>
        <taxon>Plakobranchidae</taxon>
        <taxon>Elysia</taxon>
    </lineage>
</organism>
<protein>
    <submittedName>
        <fullName evidence="1">Uncharacterized protein</fullName>
    </submittedName>
</protein>
<keyword evidence="2" id="KW-1185">Reference proteome</keyword>
<gene>
    <name evidence="1" type="ORF">ElyMa_000685200</name>
</gene>
<dbReference type="AlphaFoldDB" id="A0AAV4GI75"/>
<name>A0AAV4GI75_9GAST</name>
<accession>A0AAV4GI75</accession>
<dbReference type="EMBL" id="BMAT01001409">
    <property type="protein sequence ID" value="GFR84999.1"/>
    <property type="molecule type" value="Genomic_DNA"/>
</dbReference>
<sequence length="105" mass="11999">MALRKGWIGEKSLVAMLKAQSHSTKFIYRNEDGSGTIEGAEMNKIFKKGEDVYACLALDTSTKEFVFVYNFVPMMTIPAFPRYENIAMLRVGHAVTIHEIHVMYY</sequence>